<keyword evidence="3" id="KW-1185">Reference proteome</keyword>
<comment type="caution">
    <text evidence="2">The sequence shown here is derived from an EMBL/GenBank/DDBJ whole genome shotgun (WGS) entry which is preliminary data.</text>
</comment>
<organism evidence="2 3">
    <name type="scientific">Dentiscutata erythropus</name>
    <dbReference type="NCBI Taxonomy" id="1348616"/>
    <lineage>
        <taxon>Eukaryota</taxon>
        <taxon>Fungi</taxon>
        <taxon>Fungi incertae sedis</taxon>
        <taxon>Mucoromycota</taxon>
        <taxon>Glomeromycotina</taxon>
        <taxon>Glomeromycetes</taxon>
        <taxon>Diversisporales</taxon>
        <taxon>Gigasporaceae</taxon>
        <taxon>Dentiscutata</taxon>
    </lineage>
</organism>
<proteinExistence type="predicted"/>
<dbReference type="EMBL" id="CAJVPY010010840">
    <property type="protein sequence ID" value="CAG8722195.1"/>
    <property type="molecule type" value="Genomic_DNA"/>
</dbReference>
<feature type="non-terminal residue" evidence="2">
    <location>
        <position position="1"/>
    </location>
</feature>
<name>A0A9N9I5W7_9GLOM</name>
<feature type="compositionally biased region" description="Polar residues" evidence="1">
    <location>
        <begin position="1"/>
        <end position="14"/>
    </location>
</feature>
<evidence type="ECO:0000313" key="3">
    <source>
        <dbReference type="Proteomes" id="UP000789405"/>
    </source>
</evidence>
<reference evidence="2" key="1">
    <citation type="submission" date="2021-06" db="EMBL/GenBank/DDBJ databases">
        <authorList>
            <person name="Kallberg Y."/>
            <person name="Tangrot J."/>
            <person name="Rosling A."/>
        </authorList>
    </citation>
    <scope>NUCLEOTIDE SEQUENCE</scope>
    <source>
        <strain evidence="2">MA453B</strain>
    </source>
</reference>
<evidence type="ECO:0000256" key="1">
    <source>
        <dbReference type="SAM" id="MobiDB-lite"/>
    </source>
</evidence>
<protein>
    <submittedName>
        <fullName evidence="2">26860_t:CDS:1</fullName>
    </submittedName>
</protein>
<sequence>LIENSNKNQNNDQTDIQDKNLAEDQDKDQAEDQIECQSKNNKLYSSVKCKYCLKKFDCGIAT</sequence>
<evidence type="ECO:0000313" key="2">
    <source>
        <dbReference type="EMBL" id="CAG8722195.1"/>
    </source>
</evidence>
<feature type="compositionally biased region" description="Basic and acidic residues" evidence="1">
    <location>
        <begin position="16"/>
        <end position="30"/>
    </location>
</feature>
<dbReference type="Proteomes" id="UP000789405">
    <property type="component" value="Unassembled WGS sequence"/>
</dbReference>
<accession>A0A9N9I5W7</accession>
<feature type="region of interest" description="Disordered" evidence="1">
    <location>
        <begin position="1"/>
        <end position="31"/>
    </location>
</feature>
<gene>
    <name evidence="2" type="ORF">DERYTH_LOCUS14411</name>
</gene>
<dbReference type="AlphaFoldDB" id="A0A9N9I5W7"/>